<keyword evidence="2" id="KW-1133">Transmembrane helix</keyword>
<evidence type="ECO:0000256" key="2">
    <source>
        <dbReference type="SAM" id="Phobius"/>
    </source>
</evidence>
<name>A0A9P5UF19_9AGAR</name>
<dbReference type="EMBL" id="JADNRY010000003">
    <property type="protein sequence ID" value="KAF9077850.1"/>
    <property type="molecule type" value="Genomic_DNA"/>
</dbReference>
<feature type="compositionally biased region" description="Polar residues" evidence="1">
    <location>
        <begin position="20"/>
        <end position="32"/>
    </location>
</feature>
<organism evidence="3 4">
    <name type="scientific">Rhodocollybia butyracea</name>
    <dbReference type="NCBI Taxonomy" id="206335"/>
    <lineage>
        <taxon>Eukaryota</taxon>
        <taxon>Fungi</taxon>
        <taxon>Dikarya</taxon>
        <taxon>Basidiomycota</taxon>
        <taxon>Agaricomycotina</taxon>
        <taxon>Agaricomycetes</taxon>
        <taxon>Agaricomycetidae</taxon>
        <taxon>Agaricales</taxon>
        <taxon>Marasmiineae</taxon>
        <taxon>Omphalotaceae</taxon>
        <taxon>Rhodocollybia</taxon>
    </lineage>
</organism>
<dbReference type="Proteomes" id="UP000772434">
    <property type="component" value="Unassembled WGS sequence"/>
</dbReference>
<dbReference type="AlphaFoldDB" id="A0A9P5UF19"/>
<feature type="transmembrane region" description="Helical" evidence="2">
    <location>
        <begin position="142"/>
        <end position="162"/>
    </location>
</feature>
<protein>
    <submittedName>
        <fullName evidence="3">Uncharacterized protein</fullName>
    </submittedName>
</protein>
<feature type="transmembrane region" description="Helical" evidence="2">
    <location>
        <begin position="64"/>
        <end position="86"/>
    </location>
</feature>
<evidence type="ECO:0000313" key="3">
    <source>
        <dbReference type="EMBL" id="KAF9077850.1"/>
    </source>
</evidence>
<sequence length="348" mass="38450">MPSSNEYVKLPTSEHVSLPHSPTTSLGSTVGDASTEPPRPEDTDIADALALKLRKKLFSEITGLALRTFLIPVSAYALLFLIVFLMSSPLVFVENWGQKPCNCTNISNTSTPLLMSNTSHPSHPIPPPPISETKIGREKAQVFIQFFLILVFYDAVLVLLTFRNVRGFVSSKIEKGVSLLKRNIENNEYRFALDRPVGVHRYTQYSGSMRPDPRTWKPKTTFFKGNWSFLAWHLGIIDFVLVSITSIIWAAHAEGIHSGEYGLGVLSKPFYITFGLFGALGLMGAAIYGLEEFVSGNLKLETSGAVFSDKGDVVWGMCEEIWMAMAMDSVKLRKLSQTEAVGHAVSIV</sequence>
<evidence type="ECO:0000256" key="1">
    <source>
        <dbReference type="SAM" id="MobiDB-lite"/>
    </source>
</evidence>
<feature type="transmembrane region" description="Helical" evidence="2">
    <location>
        <begin position="229"/>
        <end position="250"/>
    </location>
</feature>
<keyword evidence="2" id="KW-0472">Membrane</keyword>
<feature type="transmembrane region" description="Helical" evidence="2">
    <location>
        <begin position="270"/>
        <end position="290"/>
    </location>
</feature>
<gene>
    <name evidence="3" type="ORF">BDP27DRAFT_1413535</name>
</gene>
<evidence type="ECO:0000313" key="4">
    <source>
        <dbReference type="Proteomes" id="UP000772434"/>
    </source>
</evidence>
<feature type="region of interest" description="Disordered" evidence="1">
    <location>
        <begin position="1"/>
        <end position="42"/>
    </location>
</feature>
<accession>A0A9P5UF19</accession>
<keyword evidence="2" id="KW-0812">Transmembrane</keyword>
<keyword evidence="4" id="KW-1185">Reference proteome</keyword>
<comment type="caution">
    <text evidence="3">The sequence shown here is derived from an EMBL/GenBank/DDBJ whole genome shotgun (WGS) entry which is preliminary data.</text>
</comment>
<reference evidence="3" key="1">
    <citation type="submission" date="2020-11" db="EMBL/GenBank/DDBJ databases">
        <authorList>
            <consortium name="DOE Joint Genome Institute"/>
            <person name="Ahrendt S."/>
            <person name="Riley R."/>
            <person name="Andreopoulos W."/>
            <person name="Labutti K."/>
            <person name="Pangilinan J."/>
            <person name="Ruiz-Duenas F.J."/>
            <person name="Barrasa J.M."/>
            <person name="Sanchez-Garcia M."/>
            <person name="Camarero S."/>
            <person name="Miyauchi S."/>
            <person name="Serrano A."/>
            <person name="Linde D."/>
            <person name="Babiker R."/>
            <person name="Drula E."/>
            <person name="Ayuso-Fernandez I."/>
            <person name="Pacheco R."/>
            <person name="Padilla G."/>
            <person name="Ferreira P."/>
            <person name="Barriuso J."/>
            <person name="Kellner H."/>
            <person name="Castanera R."/>
            <person name="Alfaro M."/>
            <person name="Ramirez L."/>
            <person name="Pisabarro A.G."/>
            <person name="Kuo A."/>
            <person name="Tritt A."/>
            <person name="Lipzen A."/>
            <person name="He G."/>
            <person name="Yan M."/>
            <person name="Ng V."/>
            <person name="Cullen D."/>
            <person name="Martin F."/>
            <person name="Rosso M.-N."/>
            <person name="Henrissat B."/>
            <person name="Hibbett D."/>
            <person name="Martinez A.T."/>
            <person name="Grigoriev I.V."/>
        </authorList>
    </citation>
    <scope>NUCLEOTIDE SEQUENCE</scope>
    <source>
        <strain evidence="3">AH 40177</strain>
    </source>
</reference>
<proteinExistence type="predicted"/>